<proteinExistence type="predicted"/>
<sequence>MYQIPNTNRNLIISHGLPLPTNLNHTISSKKLEDPHVPFLILFIFSARNKRQKTEQKKYTKGRKKMASKSKYSEEKLMKNG</sequence>
<dbReference type="AlphaFoldDB" id="A0AAN9FLC7"/>
<evidence type="ECO:0000313" key="3">
    <source>
        <dbReference type="Proteomes" id="UP001359559"/>
    </source>
</evidence>
<gene>
    <name evidence="2" type="ORF">RJT34_22806</name>
</gene>
<evidence type="ECO:0000256" key="1">
    <source>
        <dbReference type="SAM" id="MobiDB-lite"/>
    </source>
</evidence>
<dbReference type="Proteomes" id="UP001359559">
    <property type="component" value="Unassembled WGS sequence"/>
</dbReference>
<feature type="compositionally biased region" description="Basic residues" evidence="1">
    <location>
        <begin position="59"/>
        <end position="68"/>
    </location>
</feature>
<feature type="compositionally biased region" description="Basic and acidic residues" evidence="1">
    <location>
        <begin position="71"/>
        <end position="81"/>
    </location>
</feature>
<keyword evidence="3" id="KW-1185">Reference proteome</keyword>
<feature type="region of interest" description="Disordered" evidence="1">
    <location>
        <begin position="52"/>
        <end position="81"/>
    </location>
</feature>
<reference evidence="2 3" key="1">
    <citation type="submission" date="2024-01" db="EMBL/GenBank/DDBJ databases">
        <title>The genomes of 5 underutilized Papilionoideae crops provide insights into root nodulation and disease resistance.</title>
        <authorList>
            <person name="Yuan L."/>
        </authorList>
    </citation>
    <scope>NUCLEOTIDE SEQUENCE [LARGE SCALE GENOMIC DNA]</scope>
    <source>
        <strain evidence="2">LY-2023</strain>
        <tissue evidence="2">Leaf</tissue>
    </source>
</reference>
<organism evidence="2 3">
    <name type="scientific">Clitoria ternatea</name>
    <name type="common">Butterfly pea</name>
    <dbReference type="NCBI Taxonomy" id="43366"/>
    <lineage>
        <taxon>Eukaryota</taxon>
        <taxon>Viridiplantae</taxon>
        <taxon>Streptophyta</taxon>
        <taxon>Embryophyta</taxon>
        <taxon>Tracheophyta</taxon>
        <taxon>Spermatophyta</taxon>
        <taxon>Magnoliopsida</taxon>
        <taxon>eudicotyledons</taxon>
        <taxon>Gunneridae</taxon>
        <taxon>Pentapetalae</taxon>
        <taxon>rosids</taxon>
        <taxon>fabids</taxon>
        <taxon>Fabales</taxon>
        <taxon>Fabaceae</taxon>
        <taxon>Papilionoideae</taxon>
        <taxon>50 kb inversion clade</taxon>
        <taxon>NPAAA clade</taxon>
        <taxon>indigoferoid/millettioid clade</taxon>
        <taxon>Phaseoleae</taxon>
        <taxon>Clitoria</taxon>
    </lineage>
</organism>
<dbReference type="EMBL" id="JAYKXN010000006">
    <property type="protein sequence ID" value="KAK7277789.1"/>
    <property type="molecule type" value="Genomic_DNA"/>
</dbReference>
<name>A0AAN9FLC7_CLITE</name>
<evidence type="ECO:0000313" key="2">
    <source>
        <dbReference type="EMBL" id="KAK7277789.1"/>
    </source>
</evidence>
<accession>A0AAN9FLC7</accession>
<protein>
    <submittedName>
        <fullName evidence="2">Uncharacterized protein</fullName>
    </submittedName>
</protein>
<comment type="caution">
    <text evidence="2">The sequence shown here is derived from an EMBL/GenBank/DDBJ whole genome shotgun (WGS) entry which is preliminary data.</text>
</comment>